<keyword evidence="2" id="KW-1185">Reference proteome</keyword>
<name>A0A0A6PMV4_9GAMM</name>
<reference evidence="1 2" key="1">
    <citation type="journal article" date="2016" name="Front. Microbiol.">
        <title>Single-Cell (Meta-)Genomics of a Dimorphic Candidatus Thiomargarita nelsonii Reveals Genomic Plasticity.</title>
        <authorList>
            <person name="Flood B.E."/>
            <person name="Fliss P."/>
            <person name="Jones D.S."/>
            <person name="Dick G.J."/>
            <person name="Jain S."/>
            <person name="Kaster A.K."/>
            <person name="Winkel M."/>
            <person name="Mussmann M."/>
            <person name="Bailey J."/>
        </authorList>
    </citation>
    <scope>NUCLEOTIDE SEQUENCE [LARGE SCALE GENOMIC DNA]</scope>
    <source>
        <strain evidence="1">Hydrate Ridge</strain>
    </source>
</reference>
<organism evidence="1 2">
    <name type="scientific">Candidatus Thiomargarita nelsonii</name>
    <dbReference type="NCBI Taxonomy" id="1003181"/>
    <lineage>
        <taxon>Bacteria</taxon>
        <taxon>Pseudomonadati</taxon>
        <taxon>Pseudomonadota</taxon>
        <taxon>Gammaproteobacteria</taxon>
        <taxon>Thiotrichales</taxon>
        <taxon>Thiotrichaceae</taxon>
        <taxon>Thiomargarita</taxon>
    </lineage>
</organism>
<comment type="caution">
    <text evidence="1">The sequence shown here is derived from an EMBL/GenBank/DDBJ whole genome shotgun (WGS) entry which is preliminary data.</text>
</comment>
<dbReference type="Proteomes" id="UP000030428">
    <property type="component" value="Unassembled WGS sequence"/>
</dbReference>
<evidence type="ECO:0000313" key="1">
    <source>
        <dbReference type="EMBL" id="KHD11474.2"/>
    </source>
</evidence>
<protein>
    <submittedName>
        <fullName evidence="1">Uncharacterized protein</fullName>
    </submittedName>
</protein>
<dbReference type="EMBL" id="JSZA02000073">
    <property type="protein sequence ID" value="KHD11474.2"/>
    <property type="molecule type" value="Genomic_DNA"/>
</dbReference>
<evidence type="ECO:0000313" key="2">
    <source>
        <dbReference type="Proteomes" id="UP000030428"/>
    </source>
</evidence>
<sequence length="216" mass="24988">MLKAQAGITLDDTYESAYGKRLSEVPENGETGVVFRRMKHATQFFQKVLKQYGVHESSHYILTRIEESSGKYTLLAVVYRPINTIEVIDKYDDKLRRFYSSVDRLFYDTFKKDVNGKPLDTVIDWAALSKKSIQTQKAQAILITLAANSVLNEKKTPEYWDIEKRWLAGKAREIVKQGSEDMNKSNWITSMEKVDNKESDCVKNPISLRNRIFLTF</sequence>
<gene>
    <name evidence="1" type="ORF">PN36_18575</name>
</gene>
<accession>A0A0A6PMV4</accession>
<proteinExistence type="predicted"/>
<dbReference type="AlphaFoldDB" id="A0A0A6PMV4"/>